<evidence type="ECO:0000313" key="4">
    <source>
        <dbReference type="EMBL" id="TQF17170.1"/>
    </source>
</evidence>
<proteinExistence type="predicted"/>
<dbReference type="InterPro" id="IPR001478">
    <property type="entry name" value="PDZ"/>
</dbReference>
<dbReference type="SUPFAM" id="SSF50156">
    <property type="entry name" value="PDZ domain-like"/>
    <property type="match status" value="1"/>
</dbReference>
<dbReference type="InterPro" id="IPR051201">
    <property type="entry name" value="Chloro_Bact_Ser_Proteases"/>
</dbReference>
<evidence type="ECO:0000256" key="2">
    <source>
        <dbReference type="ARBA" id="ARBA00022801"/>
    </source>
</evidence>
<dbReference type="InterPro" id="IPR009003">
    <property type="entry name" value="Peptidase_S1_PA"/>
</dbReference>
<dbReference type="AlphaFoldDB" id="A0A540X7I1"/>
<accession>A0A540X7I1</accession>
<dbReference type="Gene3D" id="2.30.42.10">
    <property type="match status" value="1"/>
</dbReference>
<evidence type="ECO:0000259" key="3">
    <source>
        <dbReference type="Pfam" id="PF13180"/>
    </source>
</evidence>
<evidence type="ECO:0000256" key="1">
    <source>
        <dbReference type="ARBA" id="ARBA00022670"/>
    </source>
</evidence>
<feature type="domain" description="PDZ" evidence="3">
    <location>
        <begin position="222"/>
        <end position="310"/>
    </location>
</feature>
<reference evidence="4 5" key="1">
    <citation type="submission" date="2019-06" db="EMBL/GenBank/DDBJ databases">
        <authorList>
            <person name="Livingstone P."/>
            <person name="Whitworth D."/>
        </authorList>
    </citation>
    <scope>NUCLEOTIDE SEQUENCE [LARGE SCALE GENOMIC DNA]</scope>
    <source>
        <strain evidence="4 5">AM401</strain>
    </source>
</reference>
<gene>
    <name evidence="4" type="ORF">FJV41_04365</name>
</gene>
<keyword evidence="1" id="KW-0645">Protease</keyword>
<name>A0A540X7I1_9BACT</name>
<dbReference type="Proteomes" id="UP000315369">
    <property type="component" value="Unassembled WGS sequence"/>
</dbReference>
<protein>
    <submittedName>
        <fullName evidence="4">PDZ domain-containing protein</fullName>
    </submittedName>
</protein>
<dbReference type="OrthoDB" id="9792183at2"/>
<dbReference type="PANTHER" id="PTHR43343">
    <property type="entry name" value="PEPTIDASE S12"/>
    <property type="match status" value="1"/>
</dbReference>
<dbReference type="PRINTS" id="PR00834">
    <property type="entry name" value="PROTEASES2C"/>
</dbReference>
<dbReference type="InterPro" id="IPR036034">
    <property type="entry name" value="PDZ_sf"/>
</dbReference>
<keyword evidence="5" id="KW-1185">Reference proteome</keyword>
<dbReference type="PANTHER" id="PTHR43343:SF3">
    <property type="entry name" value="PROTEASE DO-LIKE 8, CHLOROPLASTIC"/>
    <property type="match status" value="1"/>
</dbReference>
<sequence length="315" mass="32896">MARLRGFYLPPRKEHAMSTDFLPALSQSLASLVERASPSVVRVDARRRRGATGVVWSAEGHIVTTSHAVEHEGPVQVGLSDGGTVAAELIGRDASTDVALLKIDAAKLSPLALAPLDAVKVGNLVVTVARPGRTARATLGMVSTHGEGWRTHAGGRVDRYLETDADLPPGFSGGALVDVEGRFVGLLTAAFSRTAAVVIPHDTLTRVTASLREHGGIRRGYLGVGAYPVKLPQHQWAAAGAEAGLIFLSVDPDGPAHRAGLLLGDVLVSLGGQALHGVEDLLGYLGDEKVGTSVPARVLRAGEVREVPITIGKRS</sequence>
<dbReference type="GO" id="GO:0004252">
    <property type="term" value="F:serine-type endopeptidase activity"/>
    <property type="evidence" value="ECO:0007669"/>
    <property type="project" value="InterPro"/>
</dbReference>
<dbReference type="InterPro" id="IPR001940">
    <property type="entry name" value="Peptidase_S1C"/>
</dbReference>
<keyword evidence="2" id="KW-0378">Hydrolase</keyword>
<dbReference type="GO" id="GO:0006508">
    <property type="term" value="P:proteolysis"/>
    <property type="evidence" value="ECO:0007669"/>
    <property type="project" value="UniProtKB-KW"/>
</dbReference>
<comment type="caution">
    <text evidence="4">The sequence shown here is derived from an EMBL/GenBank/DDBJ whole genome shotgun (WGS) entry which is preliminary data.</text>
</comment>
<dbReference type="Pfam" id="PF13365">
    <property type="entry name" value="Trypsin_2"/>
    <property type="match status" value="1"/>
</dbReference>
<dbReference type="SUPFAM" id="SSF50494">
    <property type="entry name" value="Trypsin-like serine proteases"/>
    <property type="match status" value="1"/>
</dbReference>
<dbReference type="Gene3D" id="2.40.10.120">
    <property type="match status" value="1"/>
</dbReference>
<evidence type="ECO:0000313" key="5">
    <source>
        <dbReference type="Proteomes" id="UP000315369"/>
    </source>
</evidence>
<organism evidence="4 5">
    <name type="scientific">Myxococcus llanfairpwllgwyngyllgogerychwyrndrobwllllantysiliogogogochensis</name>
    <dbReference type="NCBI Taxonomy" id="2590453"/>
    <lineage>
        <taxon>Bacteria</taxon>
        <taxon>Pseudomonadati</taxon>
        <taxon>Myxococcota</taxon>
        <taxon>Myxococcia</taxon>
        <taxon>Myxococcales</taxon>
        <taxon>Cystobacterineae</taxon>
        <taxon>Myxococcaceae</taxon>
        <taxon>Myxococcus</taxon>
    </lineage>
</organism>
<dbReference type="Pfam" id="PF13180">
    <property type="entry name" value="PDZ_2"/>
    <property type="match status" value="1"/>
</dbReference>
<dbReference type="EMBL" id="VIFM01000011">
    <property type="protein sequence ID" value="TQF17170.1"/>
    <property type="molecule type" value="Genomic_DNA"/>
</dbReference>